<dbReference type="PROSITE" id="PS51352">
    <property type="entry name" value="THIOREDOXIN_2"/>
    <property type="match status" value="1"/>
</dbReference>
<keyword evidence="2" id="KW-0560">Oxidoreductase</keyword>
<protein>
    <submittedName>
        <fullName evidence="8">Thioredoxin</fullName>
    </submittedName>
</protein>
<keyword evidence="1" id="KW-0677">Repeat</keyword>
<dbReference type="KEGG" id="obg:Verru16b_00291"/>
<organism evidence="8 9">
    <name type="scientific">Lacunisphaera limnophila</name>
    <dbReference type="NCBI Taxonomy" id="1838286"/>
    <lineage>
        <taxon>Bacteria</taxon>
        <taxon>Pseudomonadati</taxon>
        <taxon>Verrucomicrobiota</taxon>
        <taxon>Opitutia</taxon>
        <taxon>Opitutales</taxon>
        <taxon>Opitutaceae</taxon>
        <taxon>Lacunisphaera</taxon>
    </lineage>
</organism>
<evidence type="ECO:0000313" key="8">
    <source>
        <dbReference type="EMBL" id="AOS43248.1"/>
    </source>
</evidence>
<feature type="chain" id="PRO_5009304152" evidence="6">
    <location>
        <begin position="21"/>
        <end position="277"/>
    </location>
</feature>
<evidence type="ECO:0000256" key="3">
    <source>
        <dbReference type="ARBA" id="ARBA00023027"/>
    </source>
</evidence>
<gene>
    <name evidence="8" type="ORF">Verru16b_00291</name>
</gene>
<accession>A0A1I7PHZ7</accession>
<dbReference type="InterPro" id="IPR013766">
    <property type="entry name" value="Thioredoxin_domain"/>
</dbReference>
<dbReference type="PANTHER" id="PTHR13871">
    <property type="entry name" value="THIOREDOXIN"/>
    <property type="match status" value="1"/>
</dbReference>
<dbReference type="Gene3D" id="3.40.30.10">
    <property type="entry name" value="Glutaredoxin"/>
    <property type="match status" value="1"/>
</dbReference>
<evidence type="ECO:0000259" key="7">
    <source>
        <dbReference type="PROSITE" id="PS51352"/>
    </source>
</evidence>
<name>A0A1I7PHZ7_9BACT</name>
<dbReference type="RefSeq" id="WP_069960622.1">
    <property type="nucleotide sequence ID" value="NZ_CP016094.1"/>
</dbReference>
<dbReference type="STRING" id="1838286.Verru16b_00291"/>
<sequence length="277" mass="29173">MKSRLIALLVSLLLPLASSAAATLEQLAADPQLWPQEVTVTGSAKATVLRNGQPAGMMLIGAGKKLTVTGIAADGVTGKLGGATVRVPVEKTNLLAGGSGPEEVAEEAREETPAPAPALAPGARPAMQRRLAGKLVALAGGGLQPVADGRLDGVKYYALYFSASWCGPCRQFTPGFVQFYRAMKAKHPEFEVVFVSADNSAGEMAGYMKQDGMPWLAMKYDQVPRSPEIQRYSGPGIPCLVLVDANGRVLSDSYDGDNYVGPGKVLQDTQRILKRGS</sequence>
<dbReference type="SUPFAM" id="SSF52833">
    <property type="entry name" value="Thioredoxin-like"/>
    <property type="match status" value="1"/>
</dbReference>
<feature type="region of interest" description="Disordered" evidence="5">
    <location>
        <begin position="96"/>
        <end position="123"/>
    </location>
</feature>
<dbReference type="AlphaFoldDB" id="A0A1I7PHZ7"/>
<evidence type="ECO:0000313" key="9">
    <source>
        <dbReference type="Proteomes" id="UP000095228"/>
    </source>
</evidence>
<keyword evidence="3" id="KW-0520">NAD</keyword>
<dbReference type="InterPro" id="IPR036249">
    <property type="entry name" value="Thioredoxin-like_sf"/>
</dbReference>
<keyword evidence="6" id="KW-0732">Signal</keyword>
<dbReference type="GO" id="GO:0016491">
    <property type="term" value="F:oxidoreductase activity"/>
    <property type="evidence" value="ECO:0007669"/>
    <property type="project" value="UniProtKB-KW"/>
</dbReference>
<evidence type="ECO:0000256" key="5">
    <source>
        <dbReference type="SAM" id="MobiDB-lite"/>
    </source>
</evidence>
<dbReference type="PANTHER" id="PTHR13871:SF96">
    <property type="entry name" value="THIOREDOXIN DOMAIN-CONTAINING PROTEIN"/>
    <property type="match status" value="1"/>
</dbReference>
<dbReference type="Proteomes" id="UP000095228">
    <property type="component" value="Chromosome"/>
</dbReference>
<evidence type="ECO:0000256" key="6">
    <source>
        <dbReference type="SAM" id="SignalP"/>
    </source>
</evidence>
<keyword evidence="9" id="KW-1185">Reference proteome</keyword>
<evidence type="ECO:0000256" key="1">
    <source>
        <dbReference type="ARBA" id="ARBA00022737"/>
    </source>
</evidence>
<proteinExistence type="inferred from homology"/>
<dbReference type="Pfam" id="PF13905">
    <property type="entry name" value="Thioredoxin_8"/>
    <property type="match status" value="1"/>
</dbReference>
<feature type="domain" description="Thioredoxin" evidence="7">
    <location>
        <begin position="108"/>
        <end position="277"/>
    </location>
</feature>
<dbReference type="InterPro" id="IPR012336">
    <property type="entry name" value="Thioredoxin-like_fold"/>
</dbReference>
<evidence type="ECO:0000256" key="4">
    <source>
        <dbReference type="ARBA" id="ARBA00025782"/>
    </source>
</evidence>
<evidence type="ECO:0000256" key="2">
    <source>
        <dbReference type="ARBA" id="ARBA00023002"/>
    </source>
</evidence>
<feature type="signal peptide" evidence="6">
    <location>
        <begin position="1"/>
        <end position="20"/>
    </location>
</feature>
<dbReference type="InterPro" id="IPR052259">
    <property type="entry name" value="Nucleoredoxin-like"/>
</dbReference>
<reference evidence="8 9" key="1">
    <citation type="submission" date="2016-06" db="EMBL/GenBank/DDBJ databases">
        <title>Three novel species with peptidoglycan cell walls form the new genus Lacunisphaera gen. nov. in the family Opitutaceae of the verrucomicrobial subdivision 4.</title>
        <authorList>
            <person name="Rast P."/>
            <person name="Gloeckner I."/>
            <person name="Jogler M."/>
            <person name="Boedeker C."/>
            <person name="Jeske O."/>
            <person name="Wiegand S."/>
            <person name="Reinhardt R."/>
            <person name="Schumann P."/>
            <person name="Rohde M."/>
            <person name="Spring S."/>
            <person name="Gloeckner F.O."/>
            <person name="Jogler C."/>
        </authorList>
    </citation>
    <scope>NUCLEOTIDE SEQUENCE [LARGE SCALE GENOMIC DNA]</scope>
    <source>
        <strain evidence="8 9">IG16b</strain>
    </source>
</reference>
<comment type="similarity">
    <text evidence="4">Belongs to the nucleoredoxin family.</text>
</comment>
<dbReference type="OrthoDB" id="9812978at2"/>
<dbReference type="EMBL" id="CP016094">
    <property type="protein sequence ID" value="AOS43248.1"/>
    <property type="molecule type" value="Genomic_DNA"/>
</dbReference>